<reference evidence="1 2" key="1">
    <citation type="submission" date="2019-01" db="EMBL/GenBank/DDBJ databases">
        <title>Egibacter rhizosphaerae EGI 80759T.</title>
        <authorList>
            <person name="Chen D.-D."/>
            <person name="Tian Y."/>
            <person name="Jiao J.-Y."/>
            <person name="Zhang X.-T."/>
            <person name="Zhang Y.-G."/>
            <person name="Zhang Y."/>
            <person name="Xiao M."/>
            <person name="Shu W.-S."/>
            <person name="Li W.-J."/>
        </authorList>
    </citation>
    <scope>NUCLEOTIDE SEQUENCE [LARGE SCALE GENOMIC DNA]</scope>
    <source>
        <strain evidence="1 2">EGI 80759</strain>
    </source>
</reference>
<dbReference type="Proteomes" id="UP000291469">
    <property type="component" value="Chromosome"/>
</dbReference>
<sequence>MPLQGGALTAQSTLRSEYTSFVAYRINQEQGDGSGTYFRDTPSDGGPVTRRVLGQAEGGWFLQDLEGGALVSSAERVAMRSHHAGLTGRPEQGSTRAGLLALVVGALTLLGLAPSSVELARTEGADRVATAVSVSESNWSSADTVLLATAWDYPDALAAAVLAATEDAPLLLANRDGLPQEVVAELQRLDSEEVLLLGGEATLPAAVEDELAALGLTTRRIAGADRFATAAEAARMAGAQTGEAALASGRDFPDAVSAGALAATPEQLPVLLTEEDSLPAVTEEALVDLQVERIHVVGGEAVVHEAVVRELEGLDILVERHAGAGRYATSVAVADEALSRHDDSVPLVLATGEAFPDALAAGALAARRDGVLVLTPRDGNDDDLEGFLRDHAGRWAGGEVLGGEAAISAGGLERLAAAAADAETPTPVADLLDEGVPDGLSADDPFVQSNLPLPVPSTYEGRAPYPYTPGPARQITITANVTQQQLVQWWVARSGDGVEEWRICDTSEPNCNWTWPEVSAPDDHAKISAFNCDETGEFCTGRGMIISPESAEGIHVAFRSAG</sequence>
<organism evidence="1 2">
    <name type="scientific">Egibacter rhizosphaerae</name>
    <dbReference type="NCBI Taxonomy" id="1670831"/>
    <lineage>
        <taxon>Bacteria</taxon>
        <taxon>Bacillati</taxon>
        <taxon>Actinomycetota</taxon>
        <taxon>Nitriliruptoria</taxon>
        <taxon>Egibacterales</taxon>
        <taxon>Egibacteraceae</taxon>
        <taxon>Egibacter</taxon>
    </lineage>
</organism>
<dbReference type="Gene3D" id="3.40.50.12090">
    <property type="match status" value="2"/>
</dbReference>
<protein>
    <submittedName>
        <fullName evidence="1">Cell wall-binding repeat-containing protein</fullName>
    </submittedName>
</protein>
<dbReference type="InterPro" id="IPR051922">
    <property type="entry name" value="Bact_Sporulation_Assoc"/>
</dbReference>
<evidence type="ECO:0000313" key="2">
    <source>
        <dbReference type="Proteomes" id="UP000291469"/>
    </source>
</evidence>
<name>A0A411YHL4_9ACTN</name>
<proteinExistence type="predicted"/>
<dbReference type="EMBL" id="CP036402">
    <property type="protein sequence ID" value="QBI20825.1"/>
    <property type="molecule type" value="Genomic_DNA"/>
</dbReference>
<dbReference type="KEGG" id="erz:ER308_15445"/>
<dbReference type="RefSeq" id="WP_131155818.1">
    <property type="nucleotide sequence ID" value="NZ_CP036402.1"/>
</dbReference>
<dbReference type="OrthoDB" id="5188291at2"/>
<evidence type="ECO:0000313" key="1">
    <source>
        <dbReference type="EMBL" id="QBI20825.1"/>
    </source>
</evidence>
<dbReference type="PANTHER" id="PTHR30032">
    <property type="entry name" value="N-ACETYLMURAMOYL-L-ALANINE AMIDASE-RELATED"/>
    <property type="match status" value="1"/>
</dbReference>
<dbReference type="InterPro" id="IPR007253">
    <property type="entry name" value="Cell_wall-bd_2"/>
</dbReference>
<dbReference type="Pfam" id="PF04122">
    <property type="entry name" value="CW_binding_2"/>
    <property type="match status" value="3"/>
</dbReference>
<dbReference type="AlphaFoldDB" id="A0A411YHL4"/>
<accession>A0A411YHL4</accession>
<dbReference type="PANTHER" id="PTHR30032:SF8">
    <property type="entry name" value="GERMINATION-SPECIFIC N-ACETYLMURAMOYL-L-ALANINE AMIDASE"/>
    <property type="match status" value="1"/>
</dbReference>
<keyword evidence="2" id="KW-1185">Reference proteome</keyword>
<gene>
    <name evidence="1" type="ORF">ER308_15445</name>
</gene>